<organism evidence="3 4">
    <name type="scientific">Halorubrum tibetense</name>
    <dbReference type="NCBI Taxonomy" id="175631"/>
    <lineage>
        <taxon>Archaea</taxon>
        <taxon>Methanobacteriati</taxon>
        <taxon>Methanobacteriota</taxon>
        <taxon>Stenosarchaea group</taxon>
        <taxon>Halobacteria</taxon>
        <taxon>Halobacteriales</taxon>
        <taxon>Haloferacaceae</taxon>
        <taxon>Halorubrum</taxon>
    </lineage>
</organism>
<protein>
    <recommendedName>
        <fullName evidence="2">Archaeal glycosylation protein B peripheral domain-containing protein</fullName>
    </recommendedName>
</protein>
<name>A0ABD5SHX2_9EURY</name>
<proteinExistence type="predicted"/>
<evidence type="ECO:0000313" key="3">
    <source>
        <dbReference type="EMBL" id="MFC6754532.1"/>
    </source>
</evidence>
<feature type="domain" description="Archaeal glycosylation protein B peripheral" evidence="2">
    <location>
        <begin position="342"/>
        <end position="424"/>
    </location>
</feature>
<dbReference type="Gene3D" id="2.60.40.3390">
    <property type="match status" value="1"/>
</dbReference>
<dbReference type="EMBL" id="JBHSWW010000288">
    <property type="protein sequence ID" value="MFC6754532.1"/>
    <property type="molecule type" value="Genomic_DNA"/>
</dbReference>
<keyword evidence="4" id="KW-1185">Reference proteome</keyword>
<sequence length="429" mass="44990">LVAVGVVCVAGAAAVLGRFDAHPGIHLGLSAASVVPLWLGFRRVRPDEAARLTERALDSLLGREGIAETRALFASDFGVFLGPIDHFGWFLFVALPVLGWAGWQCVVRHEPRWLVVVGYASALIGFALVQIRFAGEATGVVAVCAGVGLVYLLSVIDVAERPEPFGPRPDRVHVTLRPPGLTGRQVGYALGVVGLVASLSLVMVPAVMDTVAATDDEAGAIEWIDADAAEREGPDFVLSEWGRNRMFNYAVRGDGDGYGYAFSNYEPFVSDADPDAHADGFAGTVGYVAIHEIDGSTPGTSVYDQLFEAHGSATDAANGSGRFQLGFDADGDVVKVFRPVEGAAVTGEAEPGETVTVTTDVETAGETFTYERRTTADADGTFDVRVAYPGEYTAASGDVSDGDARDDGDGTVTVTPDAVEEGEAVAVDV</sequence>
<keyword evidence="1" id="KW-0812">Transmembrane</keyword>
<evidence type="ECO:0000259" key="2">
    <source>
        <dbReference type="Pfam" id="PF18079"/>
    </source>
</evidence>
<dbReference type="Proteomes" id="UP001596442">
    <property type="component" value="Unassembled WGS sequence"/>
</dbReference>
<keyword evidence="1" id="KW-0472">Membrane</keyword>
<feature type="transmembrane region" description="Helical" evidence="1">
    <location>
        <begin position="113"/>
        <end position="133"/>
    </location>
</feature>
<dbReference type="Pfam" id="PF18079">
    <property type="entry name" value="AglB_L1"/>
    <property type="match status" value="1"/>
</dbReference>
<gene>
    <name evidence="3" type="ORF">ACFQEU_13840</name>
</gene>
<feature type="transmembrane region" description="Helical" evidence="1">
    <location>
        <begin position="186"/>
        <end position="208"/>
    </location>
</feature>
<keyword evidence="1" id="KW-1133">Transmembrane helix</keyword>
<feature type="transmembrane region" description="Helical" evidence="1">
    <location>
        <begin position="139"/>
        <end position="159"/>
    </location>
</feature>
<evidence type="ECO:0000256" key="1">
    <source>
        <dbReference type="SAM" id="Phobius"/>
    </source>
</evidence>
<accession>A0ABD5SHX2</accession>
<comment type="caution">
    <text evidence="3">The sequence shown here is derived from an EMBL/GenBank/DDBJ whole genome shotgun (WGS) entry which is preliminary data.</text>
</comment>
<feature type="non-terminal residue" evidence="3">
    <location>
        <position position="1"/>
    </location>
</feature>
<evidence type="ECO:0000313" key="4">
    <source>
        <dbReference type="Proteomes" id="UP001596442"/>
    </source>
</evidence>
<feature type="transmembrane region" description="Helical" evidence="1">
    <location>
        <begin position="87"/>
        <end position="106"/>
    </location>
</feature>
<reference evidence="3 4" key="1">
    <citation type="journal article" date="2019" name="Int. J. Syst. Evol. Microbiol.">
        <title>The Global Catalogue of Microorganisms (GCM) 10K type strain sequencing project: providing services to taxonomists for standard genome sequencing and annotation.</title>
        <authorList>
            <consortium name="The Broad Institute Genomics Platform"/>
            <consortium name="The Broad Institute Genome Sequencing Center for Infectious Disease"/>
            <person name="Wu L."/>
            <person name="Ma J."/>
        </authorList>
    </citation>
    <scope>NUCLEOTIDE SEQUENCE [LARGE SCALE GENOMIC DNA]</scope>
    <source>
        <strain evidence="3 4">CGMCC 1.3239</strain>
    </source>
</reference>
<dbReference type="InterPro" id="IPR041154">
    <property type="entry name" value="AglB_P1"/>
</dbReference>
<dbReference type="AlphaFoldDB" id="A0ABD5SHX2"/>